<accession>A0AAV5UX66</accession>
<name>A0AAV5UX66_9BILA</name>
<gene>
    <name evidence="2" type="ORF">PFISCL1PPCAC_1611</name>
</gene>
<evidence type="ECO:0000313" key="2">
    <source>
        <dbReference type="EMBL" id="GMT10314.1"/>
    </source>
</evidence>
<comment type="caution">
    <text evidence="2">The sequence shown here is derived from an EMBL/GenBank/DDBJ whole genome shotgun (WGS) entry which is preliminary data.</text>
</comment>
<feature type="compositionally biased region" description="Basic and acidic residues" evidence="1">
    <location>
        <begin position="77"/>
        <end position="86"/>
    </location>
</feature>
<keyword evidence="3" id="KW-1185">Reference proteome</keyword>
<dbReference type="AlphaFoldDB" id="A0AAV5UX66"/>
<proteinExistence type="predicted"/>
<organism evidence="2 3">
    <name type="scientific">Pristionchus fissidentatus</name>
    <dbReference type="NCBI Taxonomy" id="1538716"/>
    <lineage>
        <taxon>Eukaryota</taxon>
        <taxon>Metazoa</taxon>
        <taxon>Ecdysozoa</taxon>
        <taxon>Nematoda</taxon>
        <taxon>Chromadorea</taxon>
        <taxon>Rhabditida</taxon>
        <taxon>Rhabditina</taxon>
        <taxon>Diplogasteromorpha</taxon>
        <taxon>Diplogasteroidea</taxon>
        <taxon>Neodiplogasteridae</taxon>
        <taxon>Pristionchus</taxon>
    </lineage>
</organism>
<dbReference type="EMBL" id="BTSY01000001">
    <property type="protein sequence ID" value="GMT10314.1"/>
    <property type="molecule type" value="Genomic_DNA"/>
</dbReference>
<dbReference type="Proteomes" id="UP001432322">
    <property type="component" value="Unassembled WGS sequence"/>
</dbReference>
<sequence length="92" mass="10354">MDAAPSPTLSLLHEDPDVNPFGKEQQNDSVVRKNSSEEVNEKQERDSTGEGRSDTSPHIPVYSIDESDESDLPKVTSGEEKKEKKEEKRKKK</sequence>
<evidence type="ECO:0000256" key="1">
    <source>
        <dbReference type="SAM" id="MobiDB-lite"/>
    </source>
</evidence>
<reference evidence="2" key="1">
    <citation type="submission" date="2023-10" db="EMBL/GenBank/DDBJ databases">
        <title>Genome assembly of Pristionchus species.</title>
        <authorList>
            <person name="Yoshida K."/>
            <person name="Sommer R.J."/>
        </authorList>
    </citation>
    <scope>NUCLEOTIDE SEQUENCE</scope>
    <source>
        <strain evidence="2">RS5133</strain>
    </source>
</reference>
<evidence type="ECO:0000313" key="3">
    <source>
        <dbReference type="Proteomes" id="UP001432322"/>
    </source>
</evidence>
<feature type="region of interest" description="Disordered" evidence="1">
    <location>
        <begin position="1"/>
        <end position="92"/>
    </location>
</feature>
<feature type="compositionally biased region" description="Basic and acidic residues" evidence="1">
    <location>
        <begin position="30"/>
        <end position="55"/>
    </location>
</feature>
<feature type="non-terminal residue" evidence="2">
    <location>
        <position position="92"/>
    </location>
</feature>
<protein>
    <submittedName>
        <fullName evidence="2">Uncharacterized protein</fullName>
    </submittedName>
</protein>